<protein>
    <submittedName>
        <fullName evidence="2">Uncharacterized protein</fullName>
    </submittedName>
</protein>
<organism evidence="2 3">
    <name type="scientific">Corynebacterium pygosceleis</name>
    <dbReference type="NCBI Taxonomy" id="2800406"/>
    <lineage>
        <taxon>Bacteria</taxon>
        <taxon>Bacillati</taxon>
        <taxon>Actinomycetota</taxon>
        <taxon>Actinomycetes</taxon>
        <taxon>Mycobacteriales</taxon>
        <taxon>Corynebacteriaceae</taxon>
        <taxon>Corynebacterium</taxon>
    </lineage>
</organism>
<keyword evidence="3" id="KW-1185">Reference proteome</keyword>
<feature type="transmembrane region" description="Helical" evidence="1">
    <location>
        <begin position="95"/>
        <end position="115"/>
    </location>
</feature>
<keyword evidence="1" id="KW-0472">Membrane</keyword>
<name>A0ABT3WW30_9CORY</name>
<keyword evidence="1" id="KW-0812">Transmembrane</keyword>
<keyword evidence="1" id="KW-1133">Transmembrane helix</keyword>
<dbReference type="Proteomes" id="UP001081709">
    <property type="component" value="Unassembled WGS sequence"/>
</dbReference>
<comment type="caution">
    <text evidence="2">The sequence shown here is derived from an EMBL/GenBank/DDBJ whole genome shotgun (WGS) entry which is preliminary data.</text>
</comment>
<feature type="transmembrane region" description="Helical" evidence="1">
    <location>
        <begin position="6"/>
        <end position="27"/>
    </location>
</feature>
<evidence type="ECO:0000313" key="3">
    <source>
        <dbReference type="Proteomes" id="UP001081709"/>
    </source>
</evidence>
<dbReference type="EMBL" id="JAPMKV010000006">
    <property type="protein sequence ID" value="MCX7445524.1"/>
    <property type="molecule type" value="Genomic_DNA"/>
</dbReference>
<reference evidence="2" key="1">
    <citation type="submission" date="2022-11" db="EMBL/GenBank/DDBJ databases">
        <title>Corynebacterium sp. isolated from Penguins.</title>
        <authorList>
            <person name="Sedlar K."/>
            <person name="Svec P."/>
        </authorList>
    </citation>
    <scope>NUCLEOTIDE SEQUENCE</scope>
    <source>
        <strain evidence="2">P7003</strain>
    </source>
</reference>
<evidence type="ECO:0000313" key="2">
    <source>
        <dbReference type="EMBL" id="MCX7445524.1"/>
    </source>
</evidence>
<evidence type="ECO:0000256" key="1">
    <source>
        <dbReference type="SAM" id="Phobius"/>
    </source>
</evidence>
<accession>A0ABT3WW30</accession>
<proteinExistence type="predicted"/>
<feature type="transmembrane region" description="Helical" evidence="1">
    <location>
        <begin position="127"/>
        <end position="150"/>
    </location>
</feature>
<gene>
    <name evidence="2" type="ORF">OS125_09765</name>
</gene>
<dbReference type="RefSeq" id="WP_267186711.1">
    <property type="nucleotide sequence ID" value="NZ_JAPMKV010000006.1"/>
</dbReference>
<sequence length="164" mass="17503">MTAYITAGVFAMGLSYMLVTLVSLTGARSTARRAWSKVRRTRSPGPVAEFELLGDSRCPDLRDLPVLGTYIMGRPDGAVPDVELGMIRADLRRRAHLWGTAARILWTAALVLPAVNVPALITGTPTPAFFVVCLSTVTLVATASWATVAASALRSHAVKVPVPF</sequence>